<accession>A0ABR8UJI9</accession>
<dbReference type="Proteomes" id="UP000647183">
    <property type="component" value="Unassembled WGS sequence"/>
</dbReference>
<keyword evidence="2" id="KW-0472">Membrane</keyword>
<protein>
    <submittedName>
        <fullName evidence="3">Uncharacterized protein</fullName>
    </submittedName>
</protein>
<evidence type="ECO:0000313" key="3">
    <source>
        <dbReference type="EMBL" id="MBD7988196.1"/>
    </source>
</evidence>
<comment type="caution">
    <text evidence="3">The sequence shown here is derived from an EMBL/GenBank/DDBJ whole genome shotgun (WGS) entry which is preliminary data.</text>
</comment>
<proteinExistence type="predicted"/>
<sequence>MTARSHSVSPFPPRRAGVHASPDWAGRVVLALAFLAVVAMLSLPEARTASATFGWLPLWLAGLPATAGLALAAVRHRRLD</sequence>
<keyword evidence="2" id="KW-0812">Transmembrane</keyword>
<name>A0ABR8UJI9_9GAMM</name>
<dbReference type="EMBL" id="JACSQJ010000004">
    <property type="protein sequence ID" value="MBD7988196.1"/>
    <property type="molecule type" value="Genomic_DNA"/>
</dbReference>
<evidence type="ECO:0000256" key="2">
    <source>
        <dbReference type="SAM" id="Phobius"/>
    </source>
</evidence>
<evidence type="ECO:0000256" key="1">
    <source>
        <dbReference type="SAM" id="MobiDB-lite"/>
    </source>
</evidence>
<feature type="transmembrane region" description="Helical" evidence="2">
    <location>
        <begin position="55"/>
        <end position="74"/>
    </location>
</feature>
<reference evidence="3 4" key="1">
    <citation type="submission" date="2020-08" db="EMBL/GenBank/DDBJ databases">
        <title>A Genomic Blueprint of the Chicken Gut Microbiome.</title>
        <authorList>
            <person name="Gilroy R."/>
            <person name="Ravi A."/>
            <person name="Getino M."/>
            <person name="Pursley I."/>
            <person name="Horton D.L."/>
            <person name="Alikhan N.-F."/>
            <person name="Baker D."/>
            <person name="Gharbi K."/>
            <person name="Hall N."/>
            <person name="Watson M."/>
            <person name="Adriaenssens E.M."/>
            <person name="Foster-Nyarko E."/>
            <person name="Jarju S."/>
            <person name="Secka A."/>
            <person name="Antonio M."/>
            <person name="Oren A."/>
            <person name="Chaudhuri R."/>
            <person name="La Ragione R.M."/>
            <person name="Hildebrand F."/>
            <person name="Pallen M.J."/>
        </authorList>
    </citation>
    <scope>NUCLEOTIDE SEQUENCE [LARGE SCALE GENOMIC DNA]</scope>
    <source>
        <strain evidence="3 4">Sa2BVA3</strain>
    </source>
</reference>
<gene>
    <name evidence="3" type="ORF">H9645_09155</name>
</gene>
<keyword evidence="4" id="KW-1185">Reference proteome</keyword>
<keyword evidence="2" id="KW-1133">Transmembrane helix</keyword>
<dbReference type="RefSeq" id="WP_191729392.1">
    <property type="nucleotide sequence ID" value="NZ_JACSQJ010000004.1"/>
</dbReference>
<organism evidence="3 4">
    <name type="scientific">Luteimonas colneyensis</name>
    <dbReference type="NCBI Taxonomy" id="2762230"/>
    <lineage>
        <taxon>Bacteria</taxon>
        <taxon>Pseudomonadati</taxon>
        <taxon>Pseudomonadota</taxon>
        <taxon>Gammaproteobacteria</taxon>
        <taxon>Lysobacterales</taxon>
        <taxon>Lysobacteraceae</taxon>
        <taxon>Luteimonas</taxon>
    </lineage>
</organism>
<evidence type="ECO:0000313" key="4">
    <source>
        <dbReference type="Proteomes" id="UP000647183"/>
    </source>
</evidence>
<feature type="transmembrane region" description="Helical" evidence="2">
    <location>
        <begin position="24"/>
        <end position="43"/>
    </location>
</feature>
<feature type="region of interest" description="Disordered" evidence="1">
    <location>
        <begin position="1"/>
        <end position="20"/>
    </location>
</feature>